<reference evidence="3 4" key="1">
    <citation type="submission" date="2016-11" db="EMBL/GenBank/DDBJ databases">
        <authorList>
            <person name="Jaros S."/>
            <person name="Januszkiewicz K."/>
            <person name="Wedrychowicz H."/>
        </authorList>
    </citation>
    <scope>NUCLEOTIDE SEQUENCE [LARGE SCALE GENOMIC DNA]</scope>
    <source>
        <strain evidence="3 4">DSM 14916</strain>
    </source>
</reference>
<dbReference type="AlphaFoldDB" id="A0A1M6RL72"/>
<feature type="region of interest" description="Disordered" evidence="1">
    <location>
        <begin position="30"/>
        <end position="108"/>
    </location>
</feature>
<accession>A0A1M6RL72</accession>
<gene>
    <name evidence="3" type="ORF">SAMN02745194_04715</name>
</gene>
<dbReference type="PROSITE" id="PS51257">
    <property type="entry name" value="PROKAR_LIPOPROTEIN"/>
    <property type="match status" value="1"/>
</dbReference>
<feature type="chain" id="PRO_5013065095" description="Pentapeptide MXKDX repeat protein" evidence="2">
    <location>
        <begin position="28"/>
        <end position="137"/>
    </location>
</feature>
<feature type="signal peptide" evidence="2">
    <location>
        <begin position="1"/>
        <end position="27"/>
    </location>
</feature>
<proteinExistence type="predicted"/>
<protein>
    <recommendedName>
        <fullName evidence="5">Pentapeptide MXKDX repeat protein</fullName>
    </recommendedName>
</protein>
<keyword evidence="2" id="KW-0732">Signal</keyword>
<dbReference type="RefSeq" id="WP_073139740.1">
    <property type="nucleotide sequence ID" value="NZ_FQZF01000044.1"/>
</dbReference>
<evidence type="ECO:0000256" key="2">
    <source>
        <dbReference type="SAM" id="SignalP"/>
    </source>
</evidence>
<name>A0A1M6RL72_9PROT</name>
<feature type="compositionally biased region" description="Polar residues" evidence="1">
    <location>
        <begin position="71"/>
        <end position="90"/>
    </location>
</feature>
<dbReference type="Proteomes" id="UP000184387">
    <property type="component" value="Unassembled WGS sequence"/>
</dbReference>
<evidence type="ECO:0000313" key="3">
    <source>
        <dbReference type="EMBL" id="SHK33179.1"/>
    </source>
</evidence>
<evidence type="ECO:0000313" key="4">
    <source>
        <dbReference type="Proteomes" id="UP000184387"/>
    </source>
</evidence>
<evidence type="ECO:0008006" key="5">
    <source>
        <dbReference type="Google" id="ProtNLM"/>
    </source>
</evidence>
<feature type="compositionally biased region" description="Polar residues" evidence="1">
    <location>
        <begin position="31"/>
        <end position="47"/>
    </location>
</feature>
<dbReference type="OrthoDB" id="7284645at2"/>
<evidence type="ECO:0000256" key="1">
    <source>
        <dbReference type="SAM" id="MobiDB-lite"/>
    </source>
</evidence>
<organism evidence="3 4">
    <name type="scientific">Muricoccus roseus</name>
    <dbReference type="NCBI Taxonomy" id="198092"/>
    <lineage>
        <taxon>Bacteria</taxon>
        <taxon>Pseudomonadati</taxon>
        <taxon>Pseudomonadota</taxon>
        <taxon>Alphaproteobacteria</taxon>
        <taxon>Acetobacterales</taxon>
        <taxon>Roseomonadaceae</taxon>
        <taxon>Muricoccus</taxon>
    </lineage>
</organism>
<keyword evidence="4" id="KW-1185">Reference proteome</keyword>
<sequence>MTAASRRSLTARLVIGFGLALTAAACAPQGATPQASVPPASQMSLQPSGQAAASSGGGMSGMDHSNMPGMSHSNMQGMQGHNMSGMSMQDTMAHCRQMQADAGRGARMSPDMQAMMAQCSQMQSQGGSTSGGAAHRH</sequence>
<dbReference type="EMBL" id="FQZF01000044">
    <property type="protein sequence ID" value="SHK33179.1"/>
    <property type="molecule type" value="Genomic_DNA"/>
</dbReference>